<evidence type="ECO:0000259" key="1">
    <source>
        <dbReference type="SMART" id="SM00822"/>
    </source>
</evidence>
<dbReference type="InterPro" id="IPR057326">
    <property type="entry name" value="KR_dom"/>
</dbReference>
<dbReference type="Pfam" id="PF13561">
    <property type="entry name" value="adh_short_C2"/>
    <property type="match status" value="1"/>
</dbReference>
<dbReference type="InterPro" id="IPR036291">
    <property type="entry name" value="NAD(P)-bd_dom_sf"/>
</dbReference>
<dbReference type="AlphaFoldDB" id="T1GBB9"/>
<sequence length="521" mass="56833">MGFAKLSWKKIAPKDLSLRIKYRIHTNNCSDGYILLKDKCARPSYDSCPSGLVLVGNSCVRQIIGNCPEGYILEDSICKFPIEKQCPENYLLIENKCERLVDKRCPSGLILDDNICKREVNYECNDGFELEEGLCRRQEIYNCPEGYSLTDGKCFKQICSEGYYHLNDTCMAICPDGYDFKNGTCGSINKPTNCPKGHNNFDGSCYKLMCPEGYHPVNNTCKTICPPGYYYKKGICSFINELTLNCPSGYNIFDKKCYKLICPKGYTLFNTTFVLITGASAGIGAATAEQFAKEGASLALVGRNVENLTKTGDSCKSANSSAEVLLITADVTKDAERIVKETLDKYGKINVLVNNAGILALGGILESDVELLDKILNTNLRSVFHLSKLVIPHLIETQGNIVNVSSVAGLRSFAGSITYGISKAALDQFTRCCSLDLASKNVRVNSVNPGVIKTDIFTTGGLSDDEYQAYLERSKGTHAMGRVGHVSEVASAIAFLASDDASFITGALVPVDGGKSVMCPR</sequence>
<reference evidence="2" key="2">
    <citation type="submission" date="2015-06" db="UniProtKB">
        <authorList>
            <consortium name="EnsemblMetazoa"/>
        </authorList>
    </citation>
    <scope>IDENTIFICATION</scope>
</reference>
<dbReference type="PRINTS" id="PR00080">
    <property type="entry name" value="SDRFAMILY"/>
</dbReference>
<keyword evidence="3" id="KW-1185">Reference proteome</keyword>
<evidence type="ECO:0000313" key="2">
    <source>
        <dbReference type="EnsemblMetazoa" id="MESCA000549-PA"/>
    </source>
</evidence>
<organism evidence="2 3">
    <name type="scientific">Megaselia scalaris</name>
    <name type="common">Humpbacked fly</name>
    <name type="synonym">Phora scalaris</name>
    <dbReference type="NCBI Taxonomy" id="36166"/>
    <lineage>
        <taxon>Eukaryota</taxon>
        <taxon>Metazoa</taxon>
        <taxon>Ecdysozoa</taxon>
        <taxon>Arthropoda</taxon>
        <taxon>Hexapoda</taxon>
        <taxon>Insecta</taxon>
        <taxon>Pterygota</taxon>
        <taxon>Neoptera</taxon>
        <taxon>Endopterygota</taxon>
        <taxon>Diptera</taxon>
        <taxon>Brachycera</taxon>
        <taxon>Muscomorpha</taxon>
        <taxon>Platypezoidea</taxon>
        <taxon>Phoridae</taxon>
        <taxon>Megaseliini</taxon>
        <taxon>Megaselia</taxon>
    </lineage>
</organism>
<dbReference type="EMBL" id="CAQQ02056325">
    <property type="status" value="NOT_ANNOTATED_CDS"/>
    <property type="molecule type" value="Genomic_DNA"/>
</dbReference>
<dbReference type="HOGENOM" id="CLU_523050_0_0_1"/>
<evidence type="ECO:0000313" key="3">
    <source>
        <dbReference type="Proteomes" id="UP000015102"/>
    </source>
</evidence>
<protein>
    <recommendedName>
        <fullName evidence="1">Ketoreductase domain-containing protein</fullName>
    </recommendedName>
</protein>
<dbReference type="PANTHER" id="PTHR43975:SF2">
    <property type="entry name" value="EG:BACR7A4.14 PROTEIN-RELATED"/>
    <property type="match status" value="1"/>
</dbReference>
<dbReference type="Proteomes" id="UP000015102">
    <property type="component" value="Unassembled WGS sequence"/>
</dbReference>
<dbReference type="SUPFAM" id="SSF51735">
    <property type="entry name" value="NAD(P)-binding Rossmann-fold domains"/>
    <property type="match status" value="1"/>
</dbReference>
<name>T1GBB9_MEGSC</name>
<dbReference type="SUPFAM" id="SSF57184">
    <property type="entry name" value="Growth factor receptor domain"/>
    <property type="match status" value="2"/>
</dbReference>
<dbReference type="EnsemblMetazoa" id="MESCA000549-RA">
    <property type="protein sequence ID" value="MESCA000549-PA"/>
    <property type="gene ID" value="MESCA000549"/>
</dbReference>
<accession>T1GBB9</accession>
<dbReference type="InterPro" id="IPR009030">
    <property type="entry name" value="Growth_fac_rcpt_cys_sf"/>
</dbReference>
<reference evidence="3" key="1">
    <citation type="submission" date="2013-02" db="EMBL/GenBank/DDBJ databases">
        <authorList>
            <person name="Hughes D."/>
        </authorList>
    </citation>
    <scope>NUCLEOTIDE SEQUENCE</scope>
    <source>
        <strain>Durham</strain>
        <strain evidence="3">NC isolate 2 -- Noor lab</strain>
    </source>
</reference>
<dbReference type="EMBL" id="CAQQ02056324">
    <property type="status" value="NOT_ANNOTATED_CDS"/>
    <property type="molecule type" value="Genomic_DNA"/>
</dbReference>
<dbReference type="PRINTS" id="PR00081">
    <property type="entry name" value="GDHRDH"/>
</dbReference>
<dbReference type="STRING" id="36166.T1GBB9"/>
<proteinExistence type="predicted"/>
<dbReference type="SMART" id="SM00822">
    <property type="entry name" value="PKS_KR"/>
    <property type="match status" value="1"/>
</dbReference>
<dbReference type="Gene3D" id="3.40.50.720">
    <property type="entry name" value="NAD(P)-binding Rossmann-like Domain"/>
    <property type="match status" value="1"/>
</dbReference>
<dbReference type="InterPro" id="IPR002347">
    <property type="entry name" value="SDR_fam"/>
</dbReference>
<dbReference type="PANTHER" id="PTHR43975">
    <property type="entry name" value="ZGC:101858"/>
    <property type="match status" value="1"/>
</dbReference>
<feature type="domain" description="Ketoreductase" evidence="1">
    <location>
        <begin position="272"/>
        <end position="455"/>
    </location>
</feature>
<dbReference type="FunFam" id="3.40.50.720:FF:000084">
    <property type="entry name" value="Short-chain dehydrogenase reductase"/>
    <property type="match status" value="1"/>
</dbReference>